<organism evidence="2 3">
    <name type="scientific">Wuchereria bancrofti</name>
    <dbReference type="NCBI Taxonomy" id="6293"/>
    <lineage>
        <taxon>Eukaryota</taxon>
        <taxon>Metazoa</taxon>
        <taxon>Ecdysozoa</taxon>
        <taxon>Nematoda</taxon>
        <taxon>Chromadorea</taxon>
        <taxon>Rhabditida</taxon>
        <taxon>Spirurina</taxon>
        <taxon>Spiruromorpha</taxon>
        <taxon>Filarioidea</taxon>
        <taxon>Onchocercidae</taxon>
        <taxon>Wuchereria</taxon>
    </lineage>
</organism>
<dbReference type="AlphaFoldDB" id="J9F1D7"/>
<accession>J9F1D7</accession>
<evidence type="ECO:0000313" key="2">
    <source>
        <dbReference type="EMBL" id="EJW83262.1"/>
    </source>
</evidence>
<proteinExistence type="predicted"/>
<evidence type="ECO:0000256" key="1">
    <source>
        <dbReference type="SAM" id="MobiDB-lite"/>
    </source>
</evidence>
<dbReference type="Proteomes" id="UP000004810">
    <property type="component" value="Unassembled WGS sequence"/>
</dbReference>
<name>J9F1D7_WUCBA</name>
<dbReference type="EMBL" id="ADBV01002322">
    <property type="protein sequence ID" value="EJW83262.1"/>
    <property type="molecule type" value="Genomic_DNA"/>
</dbReference>
<reference evidence="3" key="1">
    <citation type="submission" date="2012-08" db="EMBL/GenBank/DDBJ databases">
        <title>The Genome Sequence of Wuchereria bancrofti.</title>
        <authorList>
            <person name="Nutman T.B."/>
            <person name="Fink D.L."/>
            <person name="Russ C."/>
            <person name="Young S."/>
            <person name="Zeng Q."/>
            <person name="Koehrsen M."/>
            <person name="Alvarado L."/>
            <person name="Berlin A."/>
            <person name="Chapman S.B."/>
            <person name="Chen Z."/>
            <person name="Freedman E."/>
            <person name="Gellesch M."/>
            <person name="Goldberg J."/>
            <person name="Griggs A."/>
            <person name="Gujja S."/>
            <person name="Heilman E.R."/>
            <person name="Heiman D."/>
            <person name="Hepburn T."/>
            <person name="Howarth C."/>
            <person name="Jen D."/>
            <person name="Larson L."/>
            <person name="Lewis B."/>
            <person name="Mehta T."/>
            <person name="Park D."/>
            <person name="Pearson M."/>
            <person name="Roberts A."/>
            <person name="Saif S."/>
            <person name="Shea T."/>
            <person name="Shenoy N."/>
            <person name="Sisk P."/>
            <person name="Stolte C."/>
            <person name="Sykes S."/>
            <person name="Walk T."/>
            <person name="White J."/>
            <person name="Yandava C."/>
            <person name="Haas B."/>
            <person name="Henn M.R."/>
            <person name="Nusbaum C."/>
            <person name="Birren B."/>
        </authorList>
    </citation>
    <scope>NUCLEOTIDE SEQUENCE [LARGE SCALE GENOMIC DNA]</scope>
    <source>
        <strain evidence="3">NA</strain>
    </source>
</reference>
<gene>
    <name evidence="2" type="ORF">WUBG_05827</name>
</gene>
<protein>
    <submittedName>
        <fullName evidence="2">Uncharacterized protein</fullName>
    </submittedName>
</protein>
<feature type="region of interest" description="Disordered" evidence="1">
    <location>
        <begin position="24"/>
        <end position="50"/>
    </location>
</feature>
<evidence type="ECO:0000313" key="3">
    <source>
        <dbReference type="Proteomes" id="UP000004810"/>
    </source>
</evidence>
<sequence length="88" mass="9913">MSFSGKPANRDICEQQQLCINISDKDDKDKNGQLTPTHRTHADTAKIENGNRITVTPDTLSIGSRIMQILNSVHKKPVLYFVVIQKYS</sequence>
<feature type="non-terminal residue" evidence="2">
    <location>
        <position position="88"/>
    </location>
</feature>
<comment type="caution">
    <text evidence="2">The sequence shown here is derived from an EMBL/GenBank/DDBJ whole genome shotgun (WGS) entry which is preliminary data.</text>
</comment>